<name>A0A3S3MDQ4_9MAGN</name>
<evidence type="ECO:0000259" key="7">
    <source>
        <dbReference type="SMART" id="SM00198"/>
    </source>
</evidence>
<dbReference type="GO" id="GO:0098542">
    <property type="term" value="P:defense response to other organism"/>
    <property type="evidence" value="ECO:0007669"/>
    <property type="project" value="UniProtKB-ARBA"/>
</dbReference>
<proteinExistence type="inferred from homology"/>
<dbReference type="PROSITE" id="PS01009">
    <property type="entry name" value="CRISP_1"/>
    <property type="match status" value="1"/>
</dbReference>
<dbReference type="EMBL" id="QPKB01000002">
    <property type="protein sequence ID" value="RWR77919.1"/>
    <property type="molecule type" value="Genomic_DNA"/>
</dbReference>
<dbReference type="InterPro" id="IPR018244">
    <property type="entry name" value="Allrgn_V5/Tpx1_CS"/>
</dbReference>
<feature type="chain" id="PRO_5018616088" evidence="6">
    <location>
        <begin position="25"/>
        <end position="162"/>
    </location>
</feature>
<keyword evidence="4" id="KW-1015">Disulfide bond</keyword>
<dbReference type="InterPro" id="IPR014044">
    <property type="entry name" value="CAP_dom"/>
</dbReference>
<dbReference type="GO" id="GO:0005576">
    <property type="term" value="C:extracellular region"/>
    <property type="evidence" value="ECO:0007669"/>
    <property type="project" value="InterPro"/>
</dbReference>
<dbReference type="PRINTS" id="PR00837">
    <property type="entry name" value="V5TPXLIKE"/>
</dbReference>
<evidence type="ECO:0000313" key="9">
    <source>
        <dbReference type="Proteomes" id="UP000283530"/>
    </source>
</evidence>
<evidence type="ECO:0000256" key="2">
    <source>
        <dbReference type="ARBA" id="ARBA00009923"/>
    </source>
</evidence>
<accession>A0A3S3MDQ4</accession>
<keyword evidence="9" id="KW-1185">Reference proteome</keyword>
<organism evidence="8 9">
    <name type="scientific">Cinnamomum micranthum f. kanehirae</name>
    <dbReference type="NCBI Taxonomy" id="337451"/>
    <lineage>
        <taxon>Eukaryota</taxon>
        <taxon>Viridiplantae</taxon>
        <taxon>Streptophyta</taxon>
        <taxon>Embryophyta</taxon>
        <taxon>Tracheophyta</taxon>
        <taxon>Spermatophyta</taxon>
        <taxon>Magnoliopsida</taxon>
        <taxon>Magnoliidae</taxon>
        <taxon>Laurales</taxon>
        <taxon>Lauraceae</taxon>
        <taxon>Cinnamomum</taxon>
    </lineage>
</organism>
<dbReference type="Gene3D" id="3.40.33.10">
    <property type="entry name" value="CAP"/>
    <property type="match status" value="1"/>
</dbReference>
<evidence type="ECO:0000256" key="4">
    <source>
        <dbReference type="ARBA" id="ARBA00023157"/>
    </source>
</evidence>
<reference evidence="8 9" key="1">
    <citation type="journal article" date="2019" name="Nat. Plants">
        <title>Stout camphor tree genome fills gaps in understanding of flowering plant genome evolution.</title>
        <authorList>
            <person name="Chaw S.M."/>
            <person name="Liu Y.C."/>
            <person name="Wu Y.W."/>
            <person name="Wang H.Y."/>
            <person name="Lin C.I."/>
            <person name="Wu C.S."/>
            <person name="Ke H.M."/>
            <person name="Chang L.Y."/>
            <person name="Hsu C.Y."/>
            <person name="Yang H.T."/>
            <person name="Sudianto E."/>
            <person name="Hsu M.H."/>
            <person name="Wu K.P."/>
            <person name="Wang L.N."/>
            <person name="Leebens-Mack J.H."/>
            <person name="Tsai I.J."/>
        </authorList>
    </citation>
    <scope>NUCLEOTIDE SEQUENCE [LARGE SCALE GENOMIC DNA]</scope>
    <source>
        <strain evidence="9">cv. Chaw 1501</strain>
        <tissue evidence="8">Young leaves</tissue>
    </source>
</reference>
<dbReference type="STRING" id="337451.A0A3S3MDQ4"/>
<keyword evidence="3 6" id="KW-0732">Signal</keyword>
<dbReference type="OrthoDB" id="337038at2759"/>
<dbReference type="SMART" id="SM00198">
    <property type="entry name" value="SCP"/>
    <property type="match status" value="1"/>
</dbReference>
<evidence type="ECO:0000256" key="5">
    <source>
        <dbReference type="ARBA" id="ARBA00023265"/>
    </source>
</evidence>
<protein>
    <submittedName>
        <fullName evidence="8">Pathogenesis-related protein PRB1-3-like protein</fullName>
    </submittedName>
</protein>
<dbReference type="PROSITE" id="PS01010">
    <property type="entry name" value="CRISP_2"/>
    <property type="match status" value="1"/>
</dbReference>
<sequence>MESSKVSRTLLLAMLAALVHVAQAQNTPQDFLDAHNSARSQVGVEPMTWDTTVAAYAQSYANQRISDCQLVHSGGPYGENLFWGYGLDYNATYAVNSWVSEKQYYDYATNTCATGKVCGHYTQVVWSNSIQLGCARVKCNSGAIFIICNYNPAGNVVGQRPY</sequence>
<dbReference type="SUPFAM" id="SSF55797">
    <property type="entry name" value="PR-1-like"/>
    <property type="match status" value="1"/>
</dbReference>
<dbReference type="InterPro" id="IPR002413">
    <property type="entry name" value="V5_allergen-like"/>
</dbReference>
<evidence type="ECO:0000256" key="3">
    <source>
        <dbReference type="ARBA" id="ARBA00022729"/>
    </source>
</evidence>
<evidence type="ECO:0000313" key="8">
    <source>
        <dbReference type="EMBL" id="RWR77919.1"/>
    </source>
</evidence>
<dbReference type="Proteomes" id="UP000283530">
    <property type="component" value="Unassembled WGS sequence"/>
</dbReference>
<keyword evidence="5" id="KW-0568">Pathogenesis-related protein</keyword>
<feature type="domain" description="SCP" evidence="7">
    <location>
        <begin position="26"/>
        <end position="158"/>
    </location>
</feature>
<evidence type="ECO:0000256" key="6">
    <source>
        <dbReference type="SAM" id="SignalP"/>
    </source>
</evidence>
<dbReference type="PRINTS" id="PR00838">
    <property type="entry name" value="V5ALLERGEN"/>
</dbReference>
<evidence type="ECO:0000256" key="1">
    <source>
        <dbReference type="ARBA" id="ARBA00003143"/>
    </source>
</evidence>
<comment type="function">
    <text evidence="1">Probably involved in the defense reaction of plants against pathogens.</text>
</comment>
<dbReference type="AlphaFoldDB" id="A0A3S3MDQ4"/>
<comment type="similarity">
    <text evidence="2">Belongs to the CRISP family.</text>
</comment>
<dbReference type="InterPro" id="IPR035940">
    <property type="entry name" value="CAP_sf"/>
</dbReference>
<feature type="signal peptide" evidence="6">
    <location>
        <begin position="1"/>
        <end position="24"/>
    </location>
</feature>
<dbReference type="InterPro" id="IPR001283">
    <property type="entry name" value="CRISP-related"/>
</dbReference>
<dbReference type="PANTHER" id="PTHR10334">
    <property type="entry name" value="CYSTEINE-RICH SECRETORY PROTEIN-RELATED"/>
    <property type="match status" value="1"/>
</dbReference>
<gene>
    <name evidence="8" type="ORF">CKAN_00642300</name>
</gene>
<comment type="caution">
    <text evidence="8">The sequence shown here is derived from an EMBL/GenBank/DDBJ whole genome shotgun (WGS) entry which is preliminary data.</text>
</comment>
<dbReference type="Pfam" id="PF00188">
    <property type="entry name" value="CAP"/>
    <property type="match status" value="1"/>
</dbReference>
<keyword evidence="5" id="KW-0611">Plant defense</keyword>
<dbReference type="CDD" id="cd05381">
    <property type="entry name" value="CAP_PR-1"/>
    <property type="match status" value="1"/>
</dbReference>
<dbReference type="FunFam" id="3.40.33.10:FF:000006">
    <property type="entry name" value="Putative pathogenesis-related protein 1"/>
    <property type="match status" value="1"/>
</dbReference>